<feature type="signal peptide" evidence="8">
    <location>
        <begin position="1"/>
        <end position="23"/>
    </location>
</feature>
<keyword evidence="3 7" id="KW-0812">Transmembrane</keyword>
<evidence type="ECO:0000313" key="10">
    <source>
        <dbReference type="RefSeq" id="XP_005092242.2"/>
    </source>
</evidence>
<dbReference type="Pfam" id="PF05478">
    <property type="entry name" value="Prominin"/>
    <property type="match status" value="1"/>
</dbReference>
<dbReference type="PANTHER" id="PTHR22730">
    <property type="entry name" value="PROMININ PROM PROTEIN"/>
    <property type="match status" value="1"/>
</dbReference>
<evidence type="ECO:0000256" key="5">
    <source>
        <dbReference type="ARBA" id="ARBA00023136"/>
    </source>
</evidence>
<keyword evidence="6" id="KW-0325">Glycoprotein</keyword>
<dbReference type="RefSeq" id="XP_005092242.2">
    <property type="nucleotide sequence ID" value="XM_005092185.3"/>
</dbReference>
<dbReference type="PROSITE" id="PS51257">
    <property type="entry name" value="PROKAR_LIPOPROTEIN"/>
    <property type="match status" value="1"/>
</dbReference>
<keyword evidence="9" id="KW-1185">Reference proteome</keyword>
<feature type="transmembrane region" description="Helical" evidence="7">
    <location>
        <begin position="481"/>
        <end position="506"/>
    </location>
</feature>
<keyword evidence="5 7" id="KW-0472">Membrane</keyword>
<organism evidence="9 10">
    <name type="scientific">Aplysia californica</name>
    <name type="common">California sea hare</name>
    <dbReference type="NCBI Taxonomy" id="6500"/>
    <lineage>
        <taxon>Eukaryota</taxon>
        <taxon>Metazoa</taxon>
        <taxon>Spiralia</taxon>
        <taxon>Lophotrochozoa</taxon>
        <taxon>Mollusca</taxon>
        <taxon>Gastropoda</taxon>
        <taxon>Heterobranchia</taxon>
        <taxon>Euthyneura</taxon>
        <taxon>Tectipleura</taxon>
        <taxon>Aplysiida</taxon>
        <taxon>Aplysioidea</taxon>
        <taxon>Aplysiidae</taxon>
        <taxon>Aplysia</taxon>
    </lineage>
</organism>
<evidence type="ECO:0000256" key="2">
    <source>
        <dbReference type="ARBA" id="ARBA00006058"/>
    </source>
</evidence>
<evidence type="ECO:0000256" key="1">
    <source>
        <dbReference type="ARBA" id="ARBA00004141"/>
    </source>
</evidence>
<evidence type="ECO:0000256" key="7">
    <source>
        <dbReference type="SAM" id="Phobius"/>
    </source>
</evidence>
<feature type="transmembrane region" description="Helical" evidence="7">
    <location>
        <begin position="788"/>
        <end position="807"/>
    </location>
</feature>
<evidence type="ECO:0000256" key="3">
    <source>
        <dbReference type="ARBA" id="ARBA00022692"/>
    </source>
</evidence>
<comment type="similarity">
    <text evidence="2">Belongs to the prominin family.</text>
</comment>
<accession>A0ABM0JF26</accession>
<feature type="chain" id="PRO_5045192505" evidence="8">
    <location>
        <begin position="24"/>
        <end position="837"/>
    </location>
</feature>
<feature type="transmembrane region" description="Helical" evidence="7">
    <location>
        <begin position="435"/>
        <end position="460"/>
    </location>
</feature>
<reference evidence="10" key="1">
    <citation type="submission" date="2025-08" db="UniProtKB">
        <authorList>
            <consortium name="RefSeq"/>
        </authorList>
    </citation>
    <scope>IDENTIFICATION</scope>
</reference>
<dbReference type="Proteomes" id="UP000694888">
    <property type="component" value="Unplaced"/>
</dbReference>
<keyword evidence="4 7" id="KW-1133">Transmembrane helix</keyword>
<evidence type="ECO:0000256" key="8">
    <source>
        <dbReference type="SAM" id="SignalP"/>
    </source>
</evidence>
<protein>
    <submittedName>
        <fullName evidence="10">Prominin-1-A</fullName>
    </submittedName>
</protein>
<evidence type="ECO:0000256" key="6">
    <source>
        <dbReference type="ARBA" id="ARBA00023180"/>
    </source>
</evidence>
<keyword evidence="8" id="KW-0732">Signal</keyword>
<comment type="subcellular location">
    <subcellularLocation>
        <location evidence="1">Membrane</location>
        <topology evidence="1">Multi-pass membrane protein</topology>
    </subcellularLocation>
</comment>
<dbReference type="PANTHER" id="PTHR22730:SF1">
    <property type="entry name" value="PROMININ-LIKE PROTEIN"/>
    <property type="match status" value="1"/>
</dbReference>
<evidence type="ECO:0000313" key="9">
    <source>
        <dbReference type="Proteomes" id="UP000694888"/>
    </source>
</evidence>
<dbReference type="InterPro" id="IPR008795">
    <property type="entry name" value="Prominin"/>
</dbReference>
<name>A0ABM0JF26_APLCA</name>
<sequence>MDTTARLLVCIWFLSMSCESSSGSEVYVSDHYGNTAFTNGTIKYVRPLPVGNATYSTILDYDDKGLKLLYGFARSFVQDIQPASFPFDIAEEIAQSNFVLEDDYTKIIEHFSGIAACVVIGVVFAVVFLIAGISFCCCRCCCGNCGGDEVQEFKGNEGCMRMGLTQALILMTACMVSAAVCVYVTDDRFTSALEFTNNTVVSNIDDVDRFLKNTVDEFIYLVTDMYEIVHQTFQKDIANIGVLTEDIIYKNLNVDATMQDTSSLDLYIGNLSSVLSQTILRISDLEMQATALSDILSRLADEIDNTTAQCAANCSPDLCGKVDTALLRSGAINLTSLPDLTSVQVEVNNLLTVNFTEIAQQALNDLGKMSDKIDSFSTDVKTGVNTSLMAYYNLIHSLSDGSIRKLAEAFPAEDLKESTTSIFDTVEKYDVYRRWFGFALTTVFVIIVVLLLLGVFLGVVCYDRTALPTERSRGSNCGGNLLLGAIVVMFIVGFLLTVLATPVFLFGSMLEKCCEPLEDLTIFKNFLDEGKVPDYSLSKITIGVTSIDLKGYDVLIGCRANKTPWTVLKLGEIIPLEDYLKYINFVGDLGQELLKLQSIDISMYKVLTNNMQTALAQISNIGLDQINFNEIYAVSSLPVVSFDTNSLLTTMTAAADSCSGVTKTRWNYHISIFQATQINEMVSVSDAAIAVNSSAGDLQLAGNIVLNLQSTILSSASQADFQMQNNMTGVLIEGSLGLLGRIFSTLDGYVTEVLYMIYNEFGNCRPVWNIYKSVSVVICDYGVDVFNGYWFSIGWGLFFFAPIIVVGTKLSKHYKIMEEAEGYKEFDDFMAETQLDG</sequence>
<evidence type="ECO:0000256" key="4">
    <source>
        <dbReference type="ARBA" id="ARBA00022989"/>
    </source>
</evidence>
<feature type="transmembrane region" description="Helical" evidence="7">
    <location>
        <begin position="114"/>
        <end position="135"/>
    </location>
</feature>
<feature type="non-terminal residue" evidence="10">
    <location>
        <position position="837"/>
    </location>
</feature>
<gene>
    <name evidence="10" type="primary">LOC101849906</name>
</gene>
<proteinExistence type="inferred from homology"/>
<dbReference type="GeneID" id="101849906"/>